<protein>
    <submittedName>
        <fullName evidence="1">Uncharacterized protein</fullName>
    </submittedName>
</protein>
<proteinExistence type="predicted"/>
<reference evidence="1 2" key="1">
    <citation type="submission" date="2018-08" db="EMBL/GenBank/DDBJ databases">
        <title>A genome reference for cultivated species of the human gut microbiota.</title>
        <authorList>
            <person name="Zou Y."/>
            <person name="Xue W."/>
            <person name="Luo G."/>
        </authorList>
    </citation>
    <scope>NUCLEOTIDE SEQUENCE [LARGE SCALE GENOMIC DNA]</scope>
    <source>
        <strain evidence="1 2">AF21-25</strain>
    </source>
</reference>
<comment type="caution">
    <text evidence="1">The sequence shown here is derived from an EMBL/GenBank/DDBJ whole genome shotgun (WGS) entry which is preliminary data.</text>
</comment>
<evidence type="ECO:0000313" key="2">
    <source>
        <dbReference type="Proteomes" id="UP000285981"/>
    </source>
</evidence>
<accession>A0A412K7L0</accession>
<name>A0A412K7L0_9FIRM</name>
<sequence length="399" mass="46902">MILWNLIEVDVELFWRTFISKAVEYGANRRCLSQENLKEQCKSYFKENKTERNILTEPFWGRVWKEGCKDIEVQIDYVLAIPTQTTREEMSIEDDTIFYFELYRFDDSKKKDSLKYIAPNKMIWQNGLEFEVLFRCSSQERCGNYIEQELSKKLEDLENKYKVIAWPVKEHFPYTEVELLHKEVLEKSFESSKECRCANCGKAIFDDKVYIIEIDNEECKNTVGMAHETCVRPVDRIIGEANIPGIGDYSYLKHFDIDCWAKMVIKGKRVWENIELMAAKCSPLVIDADEVFHDGNYCLYQILDNGDKRYTLNRGVIDRLSRKGAELLQEKFNENLITAKNEGNPFGYSSKSYIYGRYAKILEQVGDKEDFIECIEAKLNYIMSLLQKYIMTAKHIMCL</sequence>
<organism evidence="1 2">
    <name type="scientific">Dorea formicigenerans</name>
    <dbReference type="NCBI Taxonomy" id="39486"/>
    <lineage>
        <taxon>Bacteria</taxon>
        <taxon>Bacillati</taxon>
        <taxon>Bacillota</taxon>
        <taxon>Clostridia</taxon>
        <taxon>Lachnospirales</taxon>
        <taxon>Lachnospiraceae</taxon>
        <taxon>Dorea</taxon>
    </lineage>
</organism>
<dbReference type="Proteomes" id="UP000285981">
    <property type="component" value="Unassembled WGS sequence"/>
</dbReference>
<dbReference type="EMBL" id="QRVU01000181">
    <property type="protein sequence ID" value="RGS64830.1"/>
    <property type="molecule type" value="Genomic_DNA"/>
</dbReference>
<gene>
    <name evidence="1" type="ORF">DWX78_15810</name>
</gene>
<dbReference type="AlphaFoldDB" id="A0A412K7L0"/>
<evidence type="ECO:0000313" key="1">
    <source>
        <dbReference type="EMBL" id="RGS64830.1"/>
    </source>
</evidence>